<protein>
    <submittedName>
        <fullName evidence="2">Serine hydrolase</fullName>
    </submittedName>
</protein>
<dbReference type="PANTHER" id="PTHR43319">
    <property type="entry name" value="BETA-LACTAMASE-RELATED"/>
    <property type="match status" value="1"/>
</dbReference>
<dbReference type="GO" id="GO:0016787">
    <property type="term" value="F:hydrolase activity"/>
    <property type="evidence" value="ECO:0007669"/>
    <property type="project" value="UniProtKB-KW"/>
</dbReference>
<dbReference type="AlphaFoldDB" id="A0A6N6VPZ2"/>
<dbReference type="RefSeq" id="WP_152214679.1">
    <property type="nucleotide sequence ID" value="NZ_WESC01000002.1"/>
</dbReference>
<dbReference type="Pfam" id="PF00144">
    <property type="entry name" value="Beta-lactamase"/>
    <property type="match status" value="1"/>
</dbReference>
<dbReference type="InterPro" id="IPR012338">
    <property type="entry name" value="Beta-lactam/transpept-like"/>
</dbReference>
<gene>
    <name evidence="2" type="ORF">F2P47_03045</name>
</gene>
<organism evidence="2 3">
    <name type="scientific">Parvibaculum sedimenti</name>
    <dbReference type="NCBI Taxonomy" id="2608632"/>
    <lineage>
        <taxon>Bacteria</taxon>
        <taxon>Pseudomonadati</taxon>
        <taxon>Pseudomonadota</taxon>
        <taxon>Alphaproteobacteria</taxon>
        <taxon>Hyphomicrobiales</taxon>
        <taxon>Parvibaculaceae</taxon>
        <taxon>Parvibaculum</taxon>
    </lineage>
</organism>
<dbReference type="Gene3D" id="3.40.710.10">
    <property type="entry name" value="DD-peptidase/beta-lactamase superfamily"/>
    <property type="match status" value="1"/>
</dbReference>
<accession>A0A6N6VPZ2</accession>
<dbReference type="InterPro" id="IPR001466">
    <property type="entry name" value="Beta-lactam-related"/>
</dbReference>
<evidence type="ECO:0000259" key="1">
    <source>
        <dbReference type="Pfam" id="PF00144"/>
    </source>
</evidence>
<keyword evidence="2" id="KW-0378">Hydrolase</keyword>
<dbReference type="PANTHER" id="PTHR43319:SF3">
    <property type="entry name" value="BETA-LACTAMASE-RELATED DOMAIN-CONTAINING PROTEIN"/>
    <property type="match status" value="1"/>
</dbReference>
<evidence type="ECO:0000313" key="3">
    <source>
        <dbReference type="Proteomes" id="UP000468901"/>
    </source>
</evidence>
<keyword evidence="3" id="KW-1185">Reference proteome</keyword>
<proteinExistence type="predicted"/>
<comment type="caution">
    <text evidence="2">The sequence shown here is derived from an EMBL/GenBank/DDBJ whole genome shotgun (WGS) entry which is preliminary data.</text>
</comment>
<feature type="domain" description="Beta-lactamase-related" evidence="1">
    <location>
        <begin position="28"/>
        <end position="380"/>
    </location>
</feature>
<sequence length="410" mass="44108">MALQKISKETKAGLVEGEFDPKFQGVVDAFIENFEAREEVGASHSITLEGRTVLDIWGGRKTPGGGAWTRDTVSIVFSCTKGATAICAHMLADRGALDLDAPVAKYWPEFAVNGKEEAIVSMMLDHSVGVPHVREKVKEGGYYDYDYMVDLVAKEKPFWQPGTRNGYHGVSFAWTVGEIVHRAAKKRLGQFFRDEVAKPLGIDFQIGGLPEADEARVAPMIYAVPDEATMKSKFTQAILSDPQSPSALFLGNNGNANFNSRACHAAEIGSANGISNGRGLAGLYAPLANGGGKLVSKDTLDRMGRVAMATHEDATLMIPSRFALGFMKSMDNRKVPNASNMSCIMSDAAFGHVGMGGSIGFADPEARMSFGYNMNKMGNGILVNDRAQTLIDAAYLALGYRSNQSGAWAL</sequence>
<dbReference type="InterPro" id="IPR052907">
    <property type="entry name" value="Beta-lactamase/esterase"/>
</dbReference>
<dbReference type="Proteomes" id="UP000468901">
    <property type="component" value="Unassembled WGS sequence"/>
</dbReference>
<reference evidence="2 3" key="1">
    <citation type="submission" date="2019-09" db="EMBL/GenBank/DDBJ databases">
        <title>Parvibaculum sedimenti sp. nov., isolated from sediment.</title>
        <authorList>
            <person name="Wang Y."/>
        </authorList>
    </citation>
    <scope>NUCLEOTIDE SEQUENCE [LARGE SCALE GENOMIC DNA]</scope>
    <source>
        <strain evidence="2 3">HXT-9</strain>
    </source>
</reference>
<dbReference type="EMBL" id="WESC01000002">
    <property type="protein sequence ID" value="KAB7742257.1"/>
    <property type="molecule type" value="Genomic_DNA"/>
</dbReference>
<evidence type="ECO:0000313" key="2">
    <source>
        <dbReference type="EMBL" id="KAB7742257.1"/>
    </source>
</evidence>
<dbReference type="SUPFAM" id="SSF56601">
    <property type="entry name" value="beta-lactamase/transpeptidase-like"/>
    <property type="match status" value="1"/>
</dbReference>
<name>A0A6N6VPZ2_9HYPH</name>